<organism evidence="5">
    <name type="scientific">Nothobranchius rachovii</name>
    <name type="common">bluefin notho</name>
    <dbReference type="NCBI Taxonomy" id="451742"/>
    <lineage>
        <taxon>Eukaryota</taxon>
        <taxon>Metazoa</taxon>
        <taxon>Chordata</taxon>
        <taxon>Craniata</taxon>
        <taxon>Vertebrata</taxon>
        <taxon>Euteleostomi</taxon>
        <taxon>Actinopterygii</taxon>
        <taxon>Neopterygii</taxon>
        <taxon>Teleostei</taxon>
        <taxon>Neoteleostei</taxon>
        <taxon>Acanthomorphata</taxon>
        <taxon>Ovalentaria</taxon>
        <taxon>Atherinomorphae</taxon>
        <taxon>Cyprinodontiformes</taxon>
        <taxon>Nothobranchiidae</taxon>
        <taxon>Nothobranchius</taxon>
    </lineage>
</organism>
<accession>A0A1A8S756</accession>
<feature type="compositionally biased region" description="Polar residues" evidence="2">
    <location>
        <begin position="613"/>
        <end position="628"/>
    </location>
</feature>
<dbReference type="InterPro" id="IPR057577">
    <property type="entry name" value="Nucleoprot-TPR/MLP1_dom"/>
</dbReference>
<proteinExistence type="predicted"/>
<protein>
    <submittedName>
        <fullName evidence="5">Translocated promoter region a (To activated MET oncogene)</fullName>
    </submittedName>
</protein>
<evidence type="ECO:0000256" key="1">
    <source>
        <dbReference type="SAM" id="Coils"/>
    </source>
</evidence>
<feature type="compositionally biased region" description="Acidic residues" evidence="2">
    <location>
        <begin position="2056"/>
        <end position="2073"/>
    </location>
</feature>
<feature type="region of interest" description="Disordered" evidence="2">
    <location>
        <begin position="895"/>
        <end position="916"/>
    </location>
</feature>
<feature type="compositionally biased region" description="Acidic residues" evidence="2">
    <location>
        <begin position="2114"/>
        <end position="2123"/>
    </location>
</feature>
<evidence type="ECO:0000256" key="2">
    <source>
        <dbReference type="SAM" id="MobiDB-lite"/>
    </source>
</evidence>
<feature type="coiled-coil region" evidence="1">
    <location>
        <begin position="1100"/>
        <end position="1159"/>
    </location>
</feature>
<feature type="coiled-coil region" evidence="1">
    <location>
        <begin position="535"/>
        <end position="595"/>
    </location>
</feature>
<dbReference type="GO" id="GO:1901673">
    <property type="term" value="P:regulation of mitotic spindle assembly"/>
    <property type="evidence" value="ECO:0007669"/>
    <property type="project" value="TreeGrafter"/>
</dbReference>
<reference evidence="5" key="1">
    <citation type="submission" date="2016-05" db="EMBL/GenBank/DDBJ databases">
        <authorList>
            <person name="Lavstsen T."/>
            <person name="Jespersen J.S."/>
        </authorList>
    </citation>
    <scope>NUCLEOTIDE SEQUENCE</scope>
    <source>
        <tissue evidence="5">Brain</tissue>
    </source>
</reference>
<feature type="compositionally biased region" description="Polar residues" evidence="2">
    <location>
        <begin position="1920"/>
        <end position="1941"/>
    </location>
</feature>
<feature type="coiled-coil region" evidence="1">
    <location>
        <begin position="1220"/>
        <end position="1394"/>
    </location>
</feature>
<dbReference type="PANTHER" id="PTHR18898:SF3">
    <property type="entry name" value="NUCLEOPROTEIN TPR"/>
    <property type="match status" value="1"/>
</dbReference>
<evidence type="ECO:0000259" key="4">
    <source>
        <dbReference type="Pfam" id="PF25481"/>
    </source>
</evidence>
<dbReference type="GO" id="GO:0006406">
    <property type="term" value="P:mRNA export from nucleus"/>
    <property type="evidence" value="ECO:0007669"/>
    <property type="project" value="TreeGrafter"/>
</dbReference>
<feature type="coiled-coil region" evidence="1">
    <location>
        <begin position="682"/>
        <end position="892"/>
    </location>
</feature>
<gene>
    <name evidence="5" type="primary">TPRA</name>
</gene>
<feature type="domain" description="Nucleoprotein TPR/MLP1-2" evidence="3">
    <location>
        <begin position="1043"/>
        <end position="1170"/>
    </location>
</feature>
<dbReference type="SUPFAM" id="SSF57997">
    <property type="entry name" value="Tropomyosin"/>
    <property type="match status" value="1"/>
</dbReference>
<feature type="compositionally biased region" description="Low complexity" evidence="2">
    <location>
        <begin position="1677"/>
        <end position="1703"/>
    </location>
</feature>
<feature type="domain" description="Nucleoprotein TPR/MPL1" evidence="4">
    <location>
        <begin position="164"/>
        <end position="242"/>
    </location>
</feature>
<feature type="coiled-coil region" evidence="1">
    <location>
        <begin position="22"/>
        <end position="352"/>
    </location>
</feature>
<feature type="compositionally biased region" description="Polar residues" evidence="2">
    <location>
        <begin position="1949"/>
        <end position="1973"/>
    </location>
</feature>
<feature type="region of interest" description="Disordered" evidence="2">
    <location>
        <begin position="613"/>
        <end position="653"/>
    </location>
</feature>
<feature type="compositionally biased region" description="Polar residues" evidence="2">
    <location>
        <begin position="2075"/>
        <end position="2089"/>
    </location>
</feature>
<feature type="compositionally biased region" description="Low complexity" evidence="2">
    <location>
        <begin position="895"/>
        <end position="910"/>
    </location>
</feature>
<feature type="region of interest" description="Disordered" evidence="2">
    <location>
        <begin position="1817"/>
        <end position="2141"/>
    </location>
</feature>
<feature type="compositionally biased region" description="Basic and acidic residues" evidence="2">
    <location>
        <begin position="2104"/>
        <end position="2113"/>
    </location>
</feature>
<feature type="region of interest" description="Disordered" evidence="2">
    <location>
        <begin position="1671"/>
        <end position="1737"/>
    </location>
</feature>
<dbReference type="GO" id="GO:0017056">
    <property type="term" value="F:structural constituent of nuclear pore"/>
    <property type="evidence" value="ECO:0007669"/>
    <property type="project" value="TreeGrafter"/>
</dbReference>
<feature type="coiled-coil region" evidence="1">
    <location>
        <begin position="942"/>
        <end position="1036"/>
    </location>
</feature>
<dbReference type="Pfam" id="PF25481">
    <property type="entry name" value="Nucleoprot-TPR"/>
    <property type="match status" value="1"/>
</dbReference>
<feature type="compositionally biased region" description="Low complexity" evidence="2">
    <location>
        <begin position="1872"/>
        <end position="1889"/>
    </location>
</feature>
<dbReference type="GO" id="GO:0005643">
    <property type="term" value="C:nuclear pore"/>
    <property type="evidence" value="ECO:0007669"/>
    <property type="project" value="TreeGrafter"/>
</dbReference>
<evidence type="ECO:0000313" key="5">
    <source>
        <dbReference type="EMBL" id="SBS14180.1"/>
    </source>
</evidence>
<dbReference type="Gene3D" id="1.10.287.1490">
    <property type="match status" value="2"/>
</dbReference>
<reference evidence="5" key="2">
    <citation type="submission" date="2016-06" db="EMBL/GenBank/DDBJ databases">
        <title>The genome of a short-lived fish provides insights into sex chromosome evolution and the genetic control of aging.</title>
        <authorList>
            <person name="Reichwald K."/>
            <person name="Felder M."/>
            <person name="Petzold A."/>
            <person name="Koch P."/>
            <person name="Groth M."/>
            <person name="Platzer M."/>
        </authorList>
    </citation>
    <scope>NUCLEOTIDE SEQUENCE</scope>
    <source>
        <tissue evidence="5">Brain</tissue>
    </source>
</reference>
<feature type="compositionally biased region" description="Low complexity" evidence="2">
    <location>
        <begin position="1899"/>
        <end position="1919"/>
    </location>
</feature>
<sequence length="2141" mass="242325">MAVVLLQALERTELNKLPKGIQNKLEKFITELQNANEALKTQHERLKADSEQQYFDIEKRLTESQEQVISATKDLKVLKEENKKLELNSLKGTDGETNGDKLPQQQTKAKYELEAERRELARLLEKKTQEVENLTADVKRLNEKLTDTSKIKMELQLKLDDIQSSAAAAQHKEKRMEQEKELLEKKLKWLTAELQTKTDELLNTNREKGKEILDLQGNLKSSSEQVARLESQLSSLREVSESQNKRAEDLNNKLKLAKEEQIAMEEKYRIELNAHIKLSSLYKGAATDTETKNQELNRAVEELSKLVKETGEANKSLEKKVSEAEELKTRLEADLREKIKKMEKELENATTKAAGKGCCVPSLSEEQLDSMCPSAAAIAAIVKPGMKFFDLYNAYAECQTQLHLEKQETRRVSRVLDEIVQEVESKAPVLRHQREEYESMQRSMASLCNKLEQARTEIYGLQKEKEEAKQSRDALERDKLRTERLLEDTSTQLCALLVELEEARGNQVRKDDGSSADISSTSEVISSSQLSFRSVAELQRQNQTLLGRLRELEEEKDREQSRVTSARITELESLVDKLQKEAEHLREQRNQQKQLADSNARQRDMFKTLLTQSTGFSLPPQGQDSSHPTPDRPSAPATRSTPQRAAAAESAQTKAALKQLNDAFTLYKKEKAENDRMLNETNDRLQRQLTEMRSSHAKLTSQLEFSNKRYEILQETVSAYRREISALQDRNQKMAATAQQHEHIIHTMSQDLRQATEKLSLEEVRVENLTKERDMLKQAESRLNQEREAMLAEQRNQNLLLSNLKTIQLTMEHTETESRQRLNNKIKQLEAELTSMKTKLEQEVTQRHALGRIMDAQLVEAKKKLETQNTLLQKTKELLRGSEQQVATLKTQLTSASSSDAAVSSSNTTTPATRSAALRAPLRVRSPVPAASQQPSQSDQELSEIKGLLKSAEEQNTELAEQLKNANATVEQYRAVVLTLEDSLKKEKESRSPLEVRLKESEEVQKQLEKRILELEKKKQEEKEENRKAVEAVEKQVCELQRSLKASQADQQEALERAAAAVTKEQKATQDSLLQTKLAGEAQGKYERELMLHAADVEALQQLKKTSQQGAAHKRELEEELKKTTALLQEKTAAWTTTERQLKEEVSNLSRRCDELGKQNALLHQQMDEMALRSRQLQQQQQQQLQNLDLSFSEEGKTTEQILEILRFVRREKEIALAQYEASEGEAQRHKQRVEHQDRQLKELQEALNAERAKMQETTKMLAEQQEHLKKLETIGAMQETNRMLKVERDKLQQELQQAQAKVTKLQTDIGPLHKSMSKLSEINGSLQADKRLLEEDVKRWKAKVQQLVNQQKDGDVEEKQKLAAEKEANLKRIAQLAEEIAKLKTELARSNASSNSAQSQLQGLRDSVTCLTSERDTLKKDIEAKNNDILEKNRTITQVKKIGRRYKTQYDELKAQHDKLVSETAAKTGSEAAPSQESQQELNKVQEELKKTQEELNALKEEVQKKQEEAQKSLQELEAARKENQQAKEKLQDVQNQLTQVQSQLSQTQTQLQQSQNQLTQSQKELQQAKNHALQLQNQFKSSQSQILARQRELQQAKEALQQNLAKQKELQQTNQTSQQSLNQEVNDLKAALSQAENKVTELQGQLDNVQKTVAEREADIDRLQEQLTEAKQAHEANQAAQANQNQSSQSAQASDANQALQDELTKLRQELSESRSREEQLRQQMAEKEEKTKKAIMGAKVKISQVNSAKEKTKKAIMGAKVKISQVNSAKEKLSQEVEELKQSKEELEVRMNALKSQYEGRLVRLDRELRELKETHVHADQREEAQDQSGARMGDQARASDQRQISLISPAQERGSSSISEPPTANIRPTQSTPSPSNKPSPSTGSKATPRASIRPMVTPATIPMPTPTATVMPTTQTESQEALMSTGASVHSTSSTHGGAPASIAQPTSTQTTAFVQPTQQQAANQDVGSSMEAERPTTSCSLIGSSSKRNRVNEEEEEEGRPESSNTPPATKKLRLRPKITIQMAGDEDLEGELRDVEEQPNVPDDSRELPEEDFPVLAADLDEEEEGGVSQSVPSDQGSQASAVTRDLIVIDTDCESPDSKEEVQKQEDEEEEEEEEKPAMTEPAEGVRAPTRHA</sequence>
<dbReference type="Pfam" id="PF07926">
    <property type="entry name" value="TPR_MLP1_2"/>
    <property type="match status" value="1"/>
</dbReference>
<feature type="compositionally biased region" description="Basic and acidic residues" evidence="2">
    <location>
        <begin position="1705"/>
        <end position="1735"/>
    </location>
</feature>
<feature type="coiled-coil region" evidence="1">
    <location>
        <begin position="430"/>
        <end position="492"/>
    </location>
</feature>
<keyword evidence="1" id="KW-0175">Coiled coil</keyword>
<evidence type="ECO:0000259" key="3">
    <source>
        <dbReference type="Pfam" id="PF07926"/>
    </source>
</evidence>
<dbReference type="InterPro" id="IPR012929">
    <property type="entry name" value="Nucleoprot-TPR/MLP1-2_dom"/>
</dbReference>
<feature type="compositionally biased region" description="Polar residues" evidence="2">
    <location>
        <begin position="1845"/>
        <end position="1866"/>
    </location>
</feature>
<dbReference type="PANTHER" id="PTHR18898">
    <property type="entry name" value="NUCLEOPROTEIN TPR-RELATED"/>
    <property type="match status" value="1"/>
</dbReference>
<dbReference type="EMBL" id="HAEH01022569">
    <property type="protein sequence ID" value="SBS14180.1"/>
    <property type="molecule type" value="Transcribed_RNA"/>
</dbReference>
<feature type="compositionally biased region" description="Basic and acidic residues" evidence="2">
    <location>
        <begin position="1817"/>
        <end position="1828"/>
    </location>
</feature>
<name>A0A1A8S756_9TELE</name>
<dbReference type="GO" id="GO:0006606">
    <property type="term" value="P:protein import into nucleus"/>
    <property type="evidence" value="ECO:0007669"/>
    <property type="project" value="InterPro"/>
</dbReference>